<reference evidence="1 2" key="1">
    <citation type="journal article" date="2020" name="Nature">
        <title>Six reference-quality genomes reveal evolution of bat adaptations.</title>
        <authorList>
            <person name="Jebb D."/>
            <person name="Huang Z."/>
            <person name="Pippel M."/>
            <person name="Hughes G.M."/>
            <person name="Lavrichenko K."/>
            <person name="Devanna P."/>
            <person name="Winkler S."/>
            <person name="Jermiin L.S."/>
            <person name="Skirmuntt E.C."/>
            <person name="Katzourakis A."/>
            <person name="Burkitt-Gray L."/>
            <person name="Ray D.A."/>
            <person name="Sullivan K.A.M."/>
            <person name="Roscito J.G."/>
            <person name="Kirilenko B.M."/>
            <person name="Davalos L.M."/>
            <person name="Corthals A.P."/>
            <person name="Power M.L."/>
            <person name="Jones G."/>
            <person name="Ransome R.D."/>
            <person name="Dechmann D.K.N."/>
            <person name="Locatelli A.G."/>
            <person name="Puechmaille S.J."/>
            <person name="Fedrigo O."/>
            <person name="Jarvis E.D."/>
            <person name="Hiller M."/>
            <person name="Vernes S.C."/>
            <person name="Myers E.W."/>
            <person name="Teeling E.C."/>
        </authorList>
    </citation>
    <scope>NUCLEOTIDE SEQUENCE [LARGE SCALE GENOMIC DNA]</scope>
    <source>
        <strain evidence="1">MPipKuh1</strain>
        <tissue evidence="1">Flight muscle</tissue>
    </source>
</reference>
<proteinExistence type="predicted"/>
<sequence>MNGERAGTIGGAGHMFWIFSTENPIAHCDSFPAAVAAGGHPLSHARAGLFISQAIARNQRIAVSEFGWTGGEEEGTRRRRTDICLSKVPRETFQCLLQKLHLGLCVKPGTILRHWLHLIVQMYKSLKKQTKKKTQ</sequence>
<dbReference type="AlphaFoldDB" id="A0A7J7TQ82"/>
<name>A0A7J7TQ82_PIPKU</name>
<keyword evidence="2" id="KW-1185">Reference proteome</keyword>
<gene>
    <name evidence="1" type="ORF">mPipKuh1_009288</name>
</gene>
<accession>A0A7J7TQ82</accession>
<comment type="caution">
    <text evidence="1">The sequence shown here is derived from an EMBL/GenBank/DDBJ whole genome shotgun (WGS) entry which is preliminary data.</text>
</comment>
<protein>
    <submittedName>
        <fullName evidence="1">Uncharacterized protein</fullName>
    </submittedName>
</protein>
<organism evidence="1 2">
    <name type="scientific">Pipistrellus kuhlii</name>
    <name type="common">Kuhl's pipistrelle</name>
    <dbReference type="NCBI Taxonomy" id="59472"/>
    <lineage>
        <taxon>Eukaryota</taxon>
        <taxon>Metazoa</taxon>
        <taxon>Chordata</taxon>
        <taxon>Craniata</taxon>
        <taxon>Vertebrata</taxon>
        <taxon>Euteleostomi</taxon>
        <taxon>Mammalia</taxon>
        <taxon>Eutheria</taxon>
        <taxon>Laurasiatheria</taxon>
        <taxon>Chiroptera</taxon>
        <taxon>Yangochiroptera</taxon>
        <taxon>Vespertilionidae</taxon>
        <taxon>Pipistrellus</taxon>
    </lineage>
</organism>
<dbReference type="Proteomes" id="UP000558488">
    <property type="component" value="Unassembled WGS sequence"/>
</dbReference>
<evidence type="ECO:0000313" key="2">
    <source>
        <dbReference type="Proteomes" id="UP000558488"/>
    </source>
</evidence>
<evidence type="ECO:0000313" key="1">
    <source>
        <dbReference type="EMBL" id="KAF6302533.1"/>
    </source>
</evidence>
<dbReference type="EMBL" id="JACAGB010000025">
    <property type="protein sequence ID" value="KAF6302533.1"/>
    <property type="molecule type" value="Genomic_DNA"/>
</dbReference>